<dbReference type="OrthoDB" id="3365698at2759"/>
<name>A0A8H5LG16_9AGAR</name>
<feature type="compositionally biased region" description="Polar residues" evidence="2">
    <location>
        <begin position="1"/>
        <end position="13"/>
    </location>
</feature>
<dbReference type="InterPro" id="IPR032675">
    <property type="entry name" value="LRR_dom_sf"/>
</dbReference>
<organism evidence="3 4">
    <name type="scientific">Tetrapyrgos nigripes</name>
    <dbReference type="NCBI Taxonomy" id="182062"/>
    <lineage>
        <taxon>Eukaryota</taxon>
        <taxon>Fungi</taxon>
        <taxon>Dikarya</taxon>
        <taxon>Basidiomycota</taxon>
        <taxon>Agaricomycotina</taxon>
        <taxon>Agaricomycetes</taxon>
        <taxon>Agaricomycetidae</taxon>
        <taxon>Agaricales</taxon>
        <taxon>Marasmiineae</taxon>
        <taxon>Marasmiaceae</taxon>
        <taxon>Tetrapyrgos</taxon>
    </lineage>
</organism>
<keyword evidence="1" id="KW-0175">Coiled coil</keyword>
<evidence type="ECO:0000313" key="4">
    <source>
        <dbReference type="Proteomes" id="UP000559256"/>
    </source>
</evidence>
<evidence type="ECO:0000256" key="1">
    <source>
        <dbReference type="SAM" id="Coils"/>
    </source>
</evidence>
<keyword evidence="4" id="KW-1185">Reference proteome</keyword>
<gene>
    <name evidence="3" type="ORF">D9758_009508</name>
</gene>
<sequence length="583" mass="66441">MNSTRNCSQSSTPEVPVSAMGNRDSTGRRPLELKLLQIFPSFQPRVQDIDLHVQSLRDRIRSPGSPTSSESSQISGLISKAEQDLSDYKKDIQSVENVLLDLKRKKEELERCVDHCKAYFSPIRRLPTEIMGDIFLYYQDLHRSNREDRQFREPLNGPLQQDEAITALVLSSVCKLWHSITLATPRLWSRFSLSISEKCGSVSHLLEIYLSRSKQHPLTFDIIVYDEGSNSNIVIRLLSAHSHRWFFASCYGRCPDLNMQTDLPLLQSLEVHDEEADSLDTFAGARTLRTVSLVGISRFLHSNLPWDQIQVLRACELQIWDVGLPKYVWGLTQKCRALRSLELDFDYYPPHEPAGFMSSIHLSKLENLCLQGVHWYDICELFSVSTLPSLRKLSLRLRDDGPDDGPTPDFAAFSAFISRSQCSISILRLEKLQRFTVQLACGMLQHIPTLIEIMVEEEELTWHRGNPPVMTTLFATLCVSPSPVEVDRQAGENKPALPLLRRLVMEVNPEQFEVSRFVEMVESRGMLPGGCLGALKSVRLILRWSSHAKNLPLLQPLEAWPGIEIISSTRASRRYLRDEDSWV</sequence>
<reference evidence="3 4" key="1">
    <citation type="journal article" date="2020" name="ISME J.">
        <title>Uncovering the hidden diversity of litter-decomposition mechanisms in mushroom-forming fungi.</title>
        <authorList>
            <person name="Floudas D."/>
            <person name="Bentzer J."/>
            <person name="Ahren D."/>
            <person name="Johansson T."/>
            <person name="Persson P."/>
            <person name="Tunlid A."/>
        </authorList>
    </citation>
    <scope>NUCLEOTIDE SEQUENCE [LARGE SCALE GENOMIC DNA]</scope>
    <source>
        <strain evidence="3 4">CBS 291.85</strain>
    </source>
</reference>
<proteinExistence type="predicted"/>
<protein>
    <recommendedName>
        <fullName evidence="5">F-box domain-containing protein</fullName>
    </recommendedName>
</protein>
<feature type="region of interest" description="Disordered" evidence="2">
    <location>
        <begin position="1"/>
        <end position="26"/>
    </location>
</feature>
<dbReference type="Proteomes" id="UP000559256">
    <property type="component" value="Unassembled WGS sequence"/>
</dbReference>
<accession>A0A8H5LG16</accession>
<feature type="coiled-coil region" evidence="1">
    <location>
        <begin position="78"/>
        <end position="112"/>
    </location>
</feature>
<dbReference type="SUPFAM" id="SSF52047">
    <property type="entry name" value="RNI-like"/>
    <property type="match status" value="1"/>
</dbReference>
<evidence type="ECO:0008006" key="5">
    <source>
        <dbReference type="Google" id="ProtNLM"/>
    </source>
</evidence>
<dbReference type="AlphaFoldDB" id="A0A8H5LG16"/>
<dbReference type="Gene3D" id="3.80.10.10">
    <property type="entry name" value="Ribonuclease Inhibitor"/>
    <property type="match status" value="1"/>
</dbReference>
<evidence type="ECO:0000313" key="3">
    <source>
        <dbReference type="EMBL" id="KAF5356437.1"/>
    </source>
</evidence>
<dbReference type="EMBL" id="JAACJM010000055">
    <property type="protein sequence ID" value="KAF5356437.1"/>
    <property type="molecule type" value="Genomic_DNA"/>
</dbReference>
<evidence type="ECO:0000256" key="2">
    <source>
        <dbReference type="SAM" id="MobiDB-lite"/>
    </source>
</evidence>
<comment type="caution">
    <text evidence="3">The sequence shown here is derived from an EMBL/GenBank/DDBJ whole genome shotgun (WGS) entry which is preliminary data.</text>
</comment>